<dbReference type="AlphaFoldDB" id="A0A6J6D9E6"/>
<dbReference type="InterPro" id="IPR046177">
    <property type="entry name" value="DUF6186"/>
</dbReference>
<reference evidence="2" key="1">
    <citation type="submission" date="2020-05" db="EMBL/GenBank/DDBJ databases">
        <authorList>
            <person name="Chiriac C."/>
            <person name="Salcher M."/>
            <person name="Ghai R."/>
            <person name="Kavagutti S V."/>
        </authorList>
    </citation>
    <scope>NUCLEOTIDE SEQUENCE</scope>
</reference>
<feature type="transmembrane region" description="Helical" evidence="1">
    <location>
        <begin position="48"/>
        <end position="68"/>
    </location>
</feature>
<dbReference type="Pfam" id="PF19684">
    <property type="entry name" value="DUF6186"/>
    <property type="match status" value="1"/>
</dbReference>
<name>A0A6J6D9E6_9ZZZZ</name>
<dbReference type="EMBL" id="CAEZTD010000039">
    <property type="protein sequence ID" value="CAB4559934.1"/>
    <property type="molecule type" value="Genomic_DNA"/>
</dbReference>
<gene>
    <name evidence="2" type="ORF">UFOPK1591_00664</name>
</gene>
<keyword evidence="1" id="KW-0472">Membrane</keyword>
<organism evidence="2">
    <name type="scientific">freshwater metagenome</name>
    <dbReference type="NCBI Taxonomy" id="449393"/>
    <lineage>
        <taxon>unclassified sequences</taxon>
        <taxon>metagenomes</taxon>
        <taxon>ecological metagenomes</taxon>
    </lineage>
</organism>
<evidence type="ECO:0000256" key="1">
    <source>
        <dbReference type="SAM" id="Phobius"/>
    </source>
</evidence>
<keyword evidence="1" id="KW-1133">Transmembrane helix</keyword>
<accession>A0A6J6D9E6</accession>
<proteinExistence type="predicted"/>
<protein>
    <submittedName>
        <fullName evidence="2">Unannotated protein</fullName>
    </submittedName>
</protein>
<sequence length="72" mass="8478">MLWWITTAGYLAILVAMALTEVFARWRPHRLAPLADMLDHVMRLRTTRVGIIAAWWWLGWHFTFAVTIQDVL</sequence>
<keyword evidence="1" id="KW-0812">Transmembrane</keyword>
<evidence type="ECO:0000313" key="2">
    <source>
        <dbReference type="EMBL" id="CAB4559934.1"/>
    </source>
</evidence>